<name>A0A9X3WBL5_LACAM</name>
<evidence type="ECO:0000313" key="2">
    <source>
        <dbReference type="EMBL" id="MDB6262479.1"/>
    </source>
</evidence>
<feature type="domain" description="DUF3854" evidence="1">
    <location>
        <begin position="430"/>
        <end position="494"/>
    </location>
</feature>
<dbReference type="RefSeq" id="WP_271870458.1">
    <property type="nucleotide sequence ID" value="NZ_JAOTGU010000011.1"/>
</dbReference>
<dbReference type="Pfam" id="PF12965">
    <property type="entry name" value="DUF3854"/>
    <property type="match status" value="1"/>
</dbReference>
<reference evidence="2" key="1">
    <citation type="journal article" date="2022" name="Microorganisms">
        <title>Antibiotic Susceptibility, Resistance Gene Determinants and Corresponding Genomic Regions in Lactobacillus amylovorus Isolates Derived from Wild Boars and Domestic Pigs.</title>
        <authorList>
            <person name="Moravkova M."/>
            <person name="Kostovova I."/>
            <person name="Kavanova K."/>
            <person name="Pechar R."/>
            <person name="Stanek S."/>
            <person name="Brychta A."/>
            <person name="Zeman M."/>
            <person name="Kubasova T."/>
        </authorList>
    </citation>
    <scope>NUCLEOTIDE SEQUENCE</scope>
    <source>
        <strain evidence="2">M356A</strain>
    </source>
</reference>
<evidence type="ECO:0000259" key="1">
    <source>
        <dbReference type="Pfam" id="PF12965"/>
    </source>
</evidence>
<sequence length="504" mass="57112">MSSVKQLSELEQMYGGRLTPNGMKDIDYKKGNVRFLRFAGAMCPICGDTTWCQINVTGTKVICQREKITNEVVKGFKYVKDIGKIGGYLYELVDPKAGVKFDPSLVKRTHLCEMASPDKLDTMNRLVLQAYALTDEHRKDLEKRGLTDEMINLHKQRGFGSYYVMNKEGHAYFTQAKAFADENGEIKIKSRWTHVLNRLGLPTDLWKGVPGFFLSTQSVRGFNYKFPLFSTNNGKEKGPEGMLVPYYDEYNRIRAFQIRKDRINKYAKITKGLKLNSGKLNVRIYGDDYKVYLDSKAGNKMIASGKIDGRKEITLSYGVDVMKEEYSFKIQTPGKYFWVSSTDENLGADTVGKWPIQVAYNPTVAKLDPNNAQDHQKLTEYIAKPKSVWVTEGALKGYITAANLSKAFSEKELDEYGRDVLAVAGVNSYQKFLPMLKKLNVQAVTIAYDMDMLQNDQVAQNYSDLINMLNNNGFQVYISTWDPKQAKGIDDALVGGVKVFVDHY</sequence>
<dbReference type="InterPro" id="IPR024385">
    <property type="entry name" value="DUF3854"/>
</dbReference>
<proteinExistence type="predicted"/>
<dbReference type="EMBL" id="JAOTGU010000011">
    <property type="protein sequence ID" value="MDB6262479.1"/>
    <property type="molecule type" value="Genomic_DNA"/>
</dbReference>
<gene>
    <name evidence="2" type="ORF">ODV15_07945</name>
</gene>
<evidence type="ECO:0000313" key="3">
    <source>
        <dbReference type="Proteomes" id="UP001143700"/>
    </source>
</evidence>
<dbReference type="Proteomes" id="UP001143700">
    <property type="component" value="Unassembled WGS sequence"/>
</dbReference>
<comment type="caution">
    <text evidence="2">The sequence shown here is derived from an EMBL/GenBank/DDBJ whole genome shotgun (WGS) entry which is preliminary data.</text>
</comment>
<organism evidence="2 3">
    <name type="scientific">Lactobacillus amylovorus</name>
    <dbReference type="NCBI Taxonomy" id="1604"/>
    <lineage>
        <taxon>Bacteria</taxon>
        <taxon>Bacillati</taxon>
        <taxon>Bacillota</taxon>
        <taxon>Bacilli</taxon>
        <taxon>Lactobacillales</taxon>
        <taxon>Lactobacillaceae</taxon>
        <taxon>Lactobacillus</taxon>
    </lineage>
</organism>
<protein>
    <submittedName>
        <fullName evidence="2">DUF3854 domain-containing protein</fullName>
    </submittedName>
</protein>
<reference evidence="2" key="2">
    <citation type="submission" date="2022-10" db="EMBL/GenBank/DDBJ databases">
        <authorList>
            <person name="Kostovova I."/>
            <person name="Moravkova M."/>
            <person name="Pechar R."/>
        </authorList>
    </citation>
    <scope>NUCLEOTIDE SEQUENCE</scope>
    <source>
        <strain evidence="2">M356A</strain>
    </source>
</reference>
<accession>A0A9X3WBL5</accession>
<dbReference type="AlphaFoldDB" id="A0A9X3WBL5"/>